<evidence type="ECO:0000259" key="7">
    <source>
        <dbReference type="Pfam" id="PF00288"/>
    </source>
</evidence>
<evidence type="ECO:0000313" key="9">
    <source>
        <dbReference type="Proteomes" id="UP000243459"/>
    </source>
</evidence>
<dbReference type="Gene3D" id="3.30.70.890">
    <property type="entry name" value="GHMP kinase, C-terminal domain"/>
    <property type="match status" value="1"/>
</dbReference>
<keyword evidence="2" id="KW-0808">Transferase</keyword>
<feature type="compositionally biased region" description="Basic and acidic residues" evidence="6">
    <location>
        <begin position="28"/>
        <end position="68"/>
    </location>
</feature>
<dbReference type="InterPro" id="IPR006204">
    <property type="entry name" value="GHMP_kinase_N_dom"/>
</dbReference>
<evidence type="ECO:0000256" key="4">
    <source>
        <dbReference type="ARBA" id="ARBA00022777"/>
    </source>
</evidence>
<dbReference type="Gramene" id="ONK79808">
    <property type="protein sequence ID" value="ONK79808"/>
    <property type="gene ID" value="A4U43_C01F10280"/>
</dbReference>
<accession>A0A5P1FNK2</accession>
<feature type="compositionally biased region" description="Low complexity" evidence="6">
    <location>
        <begin position="17"/>
        <end position="27"/>
    </location>
</feature>
<dbReference type="Proteomes" id="UP000243459">
    <property type="component" value="Chromosome 1"/>
</dbReference>
<dbReference type="GO" id="GO:0005524">
    <property type="term" value="F:ATP binding"/>
    <property type="evidence" value="ECO:0007669"/>
    <property type="project" value="UniProtKB-KW"/>
</dbReference>
<evidence type="ECO:0000256" key="5">
    <source>
        <dbReference type="ARBA" id="ARBA00022840"/>
    </source>
</evidence>
<dbReference type="InterPro" id="IPR020568">
    <property type="entry name" value="Ribosomal_Su5_D2-typ_SF"/>
</dbReference>
<dbReference type="InterPro" id="IPR036554">
    <property type="entry name" value="GHMP_kinase_C_sf"/>
</dbReference>
<keyword evidence="1" id="KW-0028">Amino-acid biosynthesis</keyword>
<sequence length="230" mass="24545">MVTRAVKRGAKARATKGAKAAAAATSTEVEKTAKMEEETVKVEEETVTETKEEMKVEEVGIEEEKPSVEESEAESSVNAEDLSPLALSSQRATLCPASRSSAASAAAAVAAVNAIFGNPLDPLDLILAGLESEKRVSGYHADNIAPAILGGFVLVRNYNPFEIMPLVFPGDKDLFFVLVSPEFEAPTKKMREVLPGEIGMKDHIFNSSQAAALWRLVVGGDVRVWGVNGE</sequence>
<protein>
    <recommendedName>
        <fullName evidence="7">GHMP kinase N-terminal domain-containing protein</fullName>
    </recommendedName>
</protein>
<reference evidence="9" key="1">
    <citation type="journal article" date="2017" name="Nat. Commun.">
        <title>The asparagus genome sheds light on the origin and evolution of a young Y chromosome.</title>
        <authorList>
            <person name="Harkess A."/>
            <person name="Zhou J."/>
            <person name="Xu C."/>
            <person name="Bowers J.E."/>
            <person name="Van der Hulst R."/>
            <person name="Ayyampalayam S."/>
            <person name="Mercati F."/>
            <person name="Riccardi P."/>
            <person name="McKain M.R."/>
            <person name="Kakrana A."/>
            <person name="Tang H."/>
            <person name="Ray J."/>
            <person name="Groenendijk J."/>
            <person name="Arikit S."/>
            <person name="Mathioni S.M."/>
            <person name="Nakano M."/>
            <person name="Shan H."/>
            <person name="Telgmann-Rauber A."/>
            <person name="Kanno A."/>
            <person name="Yue Z."/>
            <person name="Chen H."/>
            <person name="Li W."/>
            <person name="Chen Y."/>
            <person name="Xu X."/>
            <person name="Zhang Y."/>
            <person name="Luo S."/>
            <person name="Chen H."/>
            <person name="Gao J."/>
            <person name="Mao Z."/>
            <person name="Pires J.C."/>
            <person name="Luo M."/>
            <person name="Kudrna D."/>
            <person name="Wing R.A."/>
            <person name="Meyers B.C."/>
            <person name="Yi K."/>
            <person name="Kong H."/>
            <person name="Lavrijsen P."/>
            <person name="Sunseri F."/>
            <person name="Falavigna A."/>
            <person name="Ye Y."/>
            <person name="Leebens-Mack J.H."/>
            <person name="Chen G."/>
        </authorList>
    </citation>
    <scope>NUCLEOTIDE SEQUENCE [LARGE SCALE GENOMIC DNA]</scope>
    <source>
        <strain evidence="9">cv. DH0086</strain>
    </source>
</reference>
<keyword evidence="5" id="KW-0067">ATP-binding</keyword>
<feature type="compositionally biased region" description="Basic residues" evidence="6">
    <location>
        <begin position="1"/>
        <end position="16"/>
    </location>
</feature>
<feature type="region of interest" description="Disordered" evidence="6">
    <location>
        <begin position="1"/>
        <end position="82"/>
    </location>
</feature>
<evidence type="ECO:0000256" key="6">
    <source>
        <dbReference type="SAM" id="MobiDB-lite"/>
    </source>
</evidence>
<dbReference type="PANTHER" id="PTHR20861">
    <property type="entry name" value="HOMOSERINE/4-DIPHOSPHOCYTIDYL-2-C-METHYL-D-ERYTHRITOL KINASE"/>
    <property type="match status" value="1"/>
</dbReference>
<feature type="domain" description="GHMP kinase N-terminal" evidence="7">
    <location>
        <begin position="100"/>
        <end position="151"/>
    </location>
</feature>
<dbReference type="PANTHER" id="PTHR20861:SF1">
    <property type="entry name" value="HOMOSERINE KINASE"/>
    <property type="match status" value="1"/>
</dbReference>
<evidence type="ECO:0000256" key="1">
    <source>
        <dbReference type="ARBA" id="ARBA00022605"/>
    </source>
</evidence>
<dbReference type="SUPFAM" id="SSF54211">
    <property type="entry name" value="Ribosomal protein S5 domain 2-like"/>
    <property type="match status" value="1"/>
</dbReference>
<name>A0A5P1FNK2_ASPOF</name>
<evidence type="ECO:0000256" key="2">
    <source>
        <dbReference type="ARBA" id="ARBA00022679"/>
    </source>
</evidence>
<dbReference type="SUPFAM" id="SSF55060">
    <property type="entry name" value="GHMP Kinase, C-terminal domain"/>
    <property type="match status" value="1"/>
</dbReference>
<dbReference type="AlphaFoldDB" id="A0A5P1FNK2"/>
<dbReference type="GO" id="GO:0016301">
    <property type="term" value="F:kinase activity"/>
    <property type="evidence" value="ECO:0007669"/>
    <property type="project" value="UniProtKB-KW"/>
</dbReference>
<dbReference type="GO" id="GO:0008652">
    <property type="term" value="P:amino acid biosynthetic process"/>
    <property type="evidence" value="ECO:0007669"/>
    <property type="project" value="UniProtKB-KW"/>
</dbReference>
<keyword evidence="4" id="KW-0418">Kinase</keyword>
<keyword evidence="9" id="KW-1185">Reference proteome</keyword>
<organism evidence="8 9">
    <name type="scientific">Asparagus officinalis</name>
    <name type="common">Garden asparagus</name>
    <dbReference type="NCBI Taxonomy" id="4686"/>
    <lineage>
        <taxon>Eukaryota</taxon>
        <taxon>Viridiplantae</taxon>
        <taxon>Streptophyta</taxon>
        <taxon>Embryophyta</taxon>
        <taxon>Tracheophyta</taxon>
        <taxon>Spermatophyta</taxon>
        <taxon>Magnoliopsida</taxon>
        <taxon>Liliopsida</taxon>
        <taxon>Asparagales</taxon>
        <taxon>Asparagaceae</taxon>
        <taxon>Asparagoideae</taxon>
        <taxon>Asparagus</taxon>
    </lineage>
</organism>
<dbReference type="Pfam" id="PF00288">
    <property type="entry name" value="GHMP_kinases_N"/>
    <property type="match status" value="1"/>
</dbReference>
<dbReference type="InterPro" id="IPR014721">
    <property type="entry name" value="Ribsml_uS5_D2-typ_fold_subgr"/>
</dbReference>
<evidence type="ECO:0000256" key="3">
    <source>
        <dbReference type="ARBA" id="ARBA00022741"/>
    </source>
</evidence>
<dbReference type="Gene3D" id="3.30.230.10">
    <property type="match status" value="1"/>
</dbReference>
<gene>
    <name evidence="8" type="ORF">A4U43_C01F10280</name>
</gene>
<keyword evidence="3" id="KW-0547">Nucleotide-binding</keyword>
<dbReference type="PRINTS" id="PR00958">
    <property type="entry name" value="HOMSERKINASE"/>
</dbReference>
<dbReference type="EMBL" id="CM007381">
    <property type="protein sequence ID" value="ONK79808.1"/>
    <property type="molecule type" value="Genomic_DNA"/>
</dbReference>
<evidence type="ECO:0000313" key="8">
    <source>
        <dbReference type="EMBL" id="ONK79808.1"/>
    </source>
</evidence>
<proteinExistence type="predicted"/>